<proteinExistence type="predicted"/>
<protein>
    <submittedName>
        <fullName evidence="2">Uncharacterized protein</fullName>
    </submittedName>
</protein>
<feature type="region of interest" description="Disordered" evidence="1">
    <location>
        <begin position="1"/>
        <end position="38"/>
    </location>
</feature>
<dbReference type="OrthoDB" id="2263377at2759"/>
<dbReference type="AlphaFoldDB" id="A0A9P6YGR6"/>
<accession>A0A9P6YGR6</accession>
<dbReference type="Proteomes" id="UP000717996">
    <property type="component" value="Unassembled WGS sequence"/>
</dbReference>
<dbReference type="EMBL" id="JAANIT010000409">
    <property type="protein sequence ID" value="KAG1548022.1"/>
    <property type="molecule type" value="Genomic_DNA"/>
</dbReference>
<evidence type="ECO:0000313" key="2">
    <source>
        <dbReference type="EMBL" id="KAG1548022.1"/>
    </source>
</evidence>
<reference evidence="2" key="1">
    <citation type="journal article" date="2020" name="Microb. Genom.">
        <title>Genetic diversity of clinical and environmental Mucorales isolates obtained from an investigation of mucormycosis cases among solid organ transplant recipients.</title>
        <authorList>
            <person name="Nguyen M.H."/>
            <person name="Kaul D."/>
            <person name="Muto C."/>
            <person name="Cheng S.J."/>
            <person name="Richter R.A."/>
            <person name="Bruno V.M."/>
            <person name="Liu G."/>
            <person name="Beyhan S."/>
            <person name="Sundermann A.J."/>
            <person name="Mounaud S."/>
            <person name="Pasculle A.W."/>
            <person name="Nierman W.C."/>
            <person name="Driscoll E."/>
            <person name="Cumbie R."/>
            <person name="Clancy C.J."/>
            <person name="Dupont C.L."/>
        </authorList>
    </citation>
    <scope>NUCLEOTIDE SEQUENCE</scope>
    <source>
        <strain evidence="2">GL16</strain>
    </source>
</reference>
<feature type="compositionally biased region" description="Acidic residues" evidence="1">
    <location>
        <begin position="12"/>
        <end position="29"/>
    </location>
</feature>
<comment type="caution">
    <text evidence="2">The sequence shown here is derived from an EMBL/GenBank/DDBJ whole genome shotgun (WGS) entry which is preliminary data.</text>
</comment>
<organism evidence="2 3">
    <name type="scientific">Rhizopus oryzae</name>
    <name type="common">Mucormycosis agent</name>
    <name type="synonym">Rhizopus arrhizus var. delemar</name>
    <dbReference type="NCBI Taxonomy" id="64495"/>
    <lineage>
        <taxon>Eukaryota</taxon>
        <taxon>Fungi</taxon>
        <taxon>Fungi incertae sedis</taxon>
        <taxon>Mucoromycota</taxon>
        <taxon>Mucoromycotina</taxon>
        <taxon>Mucoromycetes</taxon>
        <taxon>Mucorales</taxon>
        <taxon>Mucorineae</taxon>
        <taxon>Rhizopodaceae</taxon>
        <taxon>Rhizopus</taxon>
    </lineage>
</organism>
<evidence type="ECO:0000256" key="1">
    <source>
        <dbReference type="SAM" id="MobiDB-lite"/>
    </source>
</evidence>
<name>A0A9P6YGR6_RHIOR</name>
<sequence length="239" mass="27206">MSCSKSHKTLEEREDSEDQGNGEIDEAEFPSDLTFDHHPQRTTDYFLLHDGSSEEVDKQSDDGDWIIGNFNNPPDDLKSALKLCTDFLIQATEQDDGVDLHMVHILTQLLPVFVAGSHDSLIEDSYVHRYLAPIFQSIYSMDKKFTVRWANGTLNGDLTSKPGFQVFSRIINIRCIVIVAAFKHKPRNSAVESDFIKLGKQMKLNLWADMSRRKFKHICNGYAISSHISNGEAIKDYFM</sequence>
<evidence type="ECO:0000313" key="3">
    <source>
        <dbReference type="Proteomes" id="UP000717996"/>
    </source>
</evidence>
<gene>
    <name evidence="2" type="ORF">G6F51_003909</name>
</gene>